<feature type="transmembrane region" description="Helical" evidence="6">
    <location>
        <begin position="198"/>
        <end position="215"/>
    </location>
</feature>
<dbReference type="SMART" id="SM00382">
    <property type="entry name" value="AAA"/>
    <property type="match status" value="1"/>
</dbReference>
<dbReference type="PANTHER" id="PTHR43394:SF1">
    <property type="entry name" value="ATP-BINDING CASSETTE SUB-FAMILY B MEMBER 10, MITOCHONDRIAL"/>
    <property type="match status" value="1"/>
</dbReference>
<feature type="transmembrane region" description="Helical" evidence="6">
    <location>
        <begin position="116"/>
        <end position="137"/>
    </location>
</feature>
<feature type="domain" description="ABC transporter" evidence="7">
    <location>
        <begin position="437"/>
        <end position="671"/>
    </location>
</feature>
<accession>A0ABS6CZA8</accession>
<keyword evidence="3 6" id="KW-1133">Transmembrane helix</keyword>
<feature type="transmembrane region" description="Helical" evidence="6">
    <location>
        <begin position="221"/>
        <end position="238"/>
    </location>
</feature>
<dbReference type="PROSITE" id="PS50893">
    <property type="entry name" value="ABC_TRANSPORTER_2"/>
    <property type="match status" value="1"/>
</dbReference>
<dbReference type="CDD" id="cd03254">
    <property type="entry name" value="ABCC_Glucan_exporter_like"/>
    <property type="match status" value="1"/>
</dbReference>
<evidence type="ECO:0000259" key="8">
    <source>
        <dbReference type="PROSITE" id="PS50929"/>
    </source>
</evidence>
<feature type="region of interest" description="Disordered" evidence="5">
    <location>
        <begin position="1"/>
        <end position="46"/>
    </location>
</feature>
<proteinExistence type="predicted"/>
<comment type="subcellular location">
    <subcellularLocation>
        <location evidence="1">Membrane</location>
        <topology evidence="1">Multi-pass membrane protein</topology>
    </subcellularLocation>
</comment>
<evidence type="ECO:0000256" key="6">
    <source>
        <dbReference type="SAM" id="Phobius"/>
    </source>
</evidence>
<comment type="caution">
    <text evidence="9">The sequence shown here is derived from an EMBL/GenBank/DDBJ whole genome shotgun (WGS) entry which is preliminary data.</text>
</comment>
<evidence type="ECO:0000259" key="7">
    <source>
        <dbReference type="PROSITE" id="PS50893"/>
    </source>
</evidence>
<dbReference type="InterPro" id="IPR003593">
    <property type="entry name" value="AAA+_ATPase"/>
</dbReference>
<sequence length="676" mass="75433">MKNCWKQMQSTGKYMNPRRREAVKMSKQNESNQTNEKVQRNKDSQIENKRMQKLDMQTLKRIIKYMEEYKGRFVIVLFCILLSAGASVMASLFLQVLIDDYITPLLVQAVPDFSGLLRAVMLLAGVYLIGVLATLFYNRTMAVISQGTLKKIRDEMFSHMQTLPIKYFDTHSHGDIMSHYTNDTDTLRQMISQSIPQLFSSIVTIVAVFFAMLSLSVWLTLFVLLFIVLILQVVKRIAGNSGKYFVRQQASIGDVNGYIEEMINGQKVVKVFCHEEKAKEIFDQKNEKLFGEAAQANTYANVLMPIMNNFGYVLYVLVAIVGGGLAISGVTNVSLTGVDVISLGMIASFLQLSRSFIQPLGQVSQQLSAIIMALAGAKRIFELIDAQSETDDGYVTLVNAKYENGVLTETPKRTGLWAWKHPHEDGTLTYTELKGEVRMFDVDFGYSEEKVVLHNITLYAEPGQKVAFVGATGAGKTTITNLINRFYDIADGKIRYDGININKIKKADLRRSLGIVLQDVNLFTGTVMENLRYGKLDATDEECIAAAKRANADGFIRMLPDGYETVLSGDGSGLSQGQRQLISIARAAVADPPVMILDEATSSIDTRTEAIVQRGMDALMKGRTVFVIAHRLSTVQNSDVIMVLELGQIIERGSHEDLIEKHGKYYQLYTGAFELS</sequence>
<keyword evidence="10" id="KW-1185">Reference proteome</keyword>
<dbReference type="GO" id="GO:0005524">
    <property type="term" value="F:ATP binding"/>
    <property type="evidence" value="ECO:0007669"/>
    <property type="project" value="UniProtKB-KW"/>
</dbReference>
<dbReference type="Proteomes" id="UP000723714">
    <property type="component" value="Unassembled WGS sequence"/>
</dbReference>
<evidence type="ECO:0000313" key="10">
    <source>
        <dbReference type="Proteomes" id="UP000723714"/>
    </source>
</evidence>
<feature type="transmembrane region" description="Helical" evidence="6">
    <location>
        <begin position="73"/>
        <end position="96"/>
    </location>
</feature>
<keyword evidence="9" id="KW-0547">Nucleotide-binding</keyword>
<keyword evidence="2 6" id="KW-0812">Transmembrane</keyword>
<protein>
    <submittedName>
        <fullName evidence="9">ABC transporter ATP-binding protein/permease</fullName>
    </submittedName>
</protein>
<feature type="compositionally biased region" description="Polar residues" evidence="5">
    <location>
        <begin position="1"/>
        <end position="13"/>
    </location>
</feature>
<evidence type="ECO:0000256" key="4">
    <source>
        <dbReference type="ARBA" id="ARBA00023136"/>
    </source>
</evidence>
<reference evidence="9 10" key="1">
    <citation type="submission" date="2021-06" db="EMBL/GenBank/DDBJ databases">
        <title>Faecalicatena sp. nov. isolated from porcine feces.</title>
        <authorList>
            <person name="Oh B.S."/>
            <person name="Lee J.H."/>
        </authorList>
    </citation>
    <scope>NUCLEOTIDE SEQUENCE [LARGE SCALE GENOMIC DNA]</scope>
    <source>
        <strain evidence="9 10">AGMB00832</strain>
    </source>
</reference>
<evidence type="ECO:0000256" key="2">
    <source>
        <dbReference type="ARBA" id="ARBA00022692"/>
    </source>
</evidence>
<organism evidence="9 10">
    <name type="scientific">Faecalicatena faecalis</name>
    <dbReference type="NCBI Taxonomy" id="2726362"/>
    <lineage>
        <taxon>Bacteria</taxon>
        <taxon>Bacillati</taxon>
        <taxon>Bacillota</taxon>
        <taxon>Clostridia</taxon>
        <taxon>Lachnospirales</taxon>
        <taxon>Lachnospiraceae</taxon>
        <taxon>Faecalicatena</taxon>
    </lineage>
</organism>
<gene>
    <name evidence="9" type="ORF">HGO97_002040</name>
</gene>
<dbReference type="InterPro" id="IPR011527">
    <property type="entry name" value="ABC1_TM_dom"/>
</dbReference>
<dbReference type="InterPro" id="IPR017871">
    <property type="entry name" value="ABC_transporter-like_CS"/>
</dbReference>
<dbReference type="CDD" id="cd18547">
    <property type="entry name" value="ABC_6TM_Tm288_like"/>
    <property type="match status" value="1"/>
</dbReference>
<feature type="compositionally biased region" description="Basic and acidic residues" evidence="5">
    <location>
        <begin position="37"/>
        <end position="46"/>
    </location>
</feature>
<feature type="compositionally biased region" description="Polar residues" evidence="5">
    <location>
        <begin position="26"/>
        <end position="36"/>
    </location>
</feature>
<feature type="domain" description="ABC transmembrane type-1" evidence="8">
    <location>
        <begin position="74"/>
        <end position="372"/>
    </location>
</feature>
<dbReference type="InterPro" id="IPR039421">
    <property type="entry name" value="Type_1_exporter"/>
</dbReference>
<feature type="transmembrane region" description="Helical" evidence="6">
    <location>
        <begin position="310"/>
        <end position="327"/>
    </location>
</feature>
<evidence type="ECO:0000256" key="1">
    <source>
        <dbReference type="ARBA" id="ARBA00004141"/>
    </source>
</evidence>
<dbReference type="InterPro" id="IPR003439">
    <property type="entry name" value="ABC_transporter-like_ATP-bd"/>
</dbReference>
<keyword evidence="9" id="KW-0067">ATP-binding</keyword>
<dbReference type="Pfam" id="PF00005">
    <property type="entry name" value="ABC_tran"/>
    <property type="match status" value="1"/>
</dbReference>
<dbReference type="PROSITE" id="PS50929">
    <property type="entry name" value="ABC_TM1F"/>
    <property type="match status" value="1"/>
</dbReference>
<evidence type="ECO:0000256" key="5">
    <source>
        <dbReference type="SAM" id="MobiDB-lite"/>
    </source>
</evidence>
<dbReference type="Pfam" id="PF00664">
    <property type="entry name" value="ABC_membrane"/>
    <property type="match status" value="1"/>
</dbReference>
<name>A0ABS6CZA8_9FIRM</name>
<keyword evidence="4 6" id="KW-0472">Membrane</keyword>
<evidence type="ECO:0000256" key="3">
    <source>
        <dbReference type="ARBA" id="ARBA00022989"/>
    </source>
</evidence>
<dbReference type="PANTHER" id="PTHR43394">
    <property type="entry name" value="ATP-DEPENDENT PERMEASE MDL1, MITOCHONDRIAL"/>
    <property type="match status" value="1"/>
</dbReference>
<evidence type="ECO:0000313" key="9">
    <source>
        <dbReference type="EMBL" id="MBU3874591.1"/>
    </source>
</evidence>
<dbReference type="EMBL" id="JABACJ020000001">
    <property type="protein sequence ID" value="MBU3874591.1"/>
    <property type="molecule type" value="Genomic_DNA"/>
</dbReference>
<dbReference type="PROSITE" id="PS00211">
    <property type="entry name" value="ABC_TRANSPORTER_1"/>
    <property type="match status" value="1"/>
</dbReference>